<dbReference type="GO" id="GO:0000272">
    <property type="term" value="P:polysaccharide catabolic process"/>
    <property type="evidence" value="ECO:0007669"/>
    <property type="project" value="InterPro"/>
</dbReference>
<dbReference type="AlphaFoldDB" id="A0A0D9XJ29"/>
<feature type="chain" id="PRO_5002350094" evidence="6">
    <location>
        <begin position="34"/>
        <end position="556"/>
    </location>
</feature>
<dbReference type="Gene3D" id="3.20.20.80">
    <property type="entry name" value="Glycosidases"/>
    <property type="match status" value="1"/>
</dbReference>
<name>A0A0D9XJ29_9ORYZ</name>
<keyword evidence="6" id="KW-0732">Signal</keyword>
<dbReference type="GO" id="GO:0051015">
    <property type="term" value="F:actin filament binding"/>
    <property type="evidence" value="ECO:0007669"/>
    <property type="project" value="InterPro"/>
</dbReference>
<reference evidence="10" key="2">
    <citation type="submission" date="2013-12" db="EMBL/GenBank/DDBJ databases">
        <authorList>
            <person name="Yu Y."/>
            <person name="Lee S."/>
            <person name="de Baynast K."/>
            <person name="Wissotski M."/>
            <person name="Liu L."/>
            <person name="Talag J."/>
            <person name="Goicoechea J."/>
            <person name="Angelova A."/>
            <person name="Jetty R."/>
            <person name="Kudrna D."/>
            <person name="Golser W."/>
            <person name="Rivera L."/>
            <person name="Zhang J."/>
            <person name="Wing R."/>
        </authorList>
    </citation>
    <scope>NUCLEOTIDE SEQUENCE</scope>
</reference>
<dbReference type="SUPFAM" id="SSF51445">
    <property type="entry name" value="(Trans)glycosidases"/>
    <property type="match status" value="1"/>
</dbReference>
<feature type="domain" description="Glycoside hydrolase family 5" evidence="7">
    <location>
        <begin position="263"/>
        <end position="535"/>
    </location>
</feature>
<sequence>MASIIKTPRPPREFLLLFPWLIISMTGVSTASGGVVSPPGVKAVNIGAWLVIEGWMTPELSTICIRSPDGDAAGPGTAPGRRRSPHRSALPSSSIPLPRHLAQMAAPTASEPFCACWFRRSLQSVTNKMYLSAVNGGGSTVAADKSNPQDWETFRLWKMENSDREYKIRVNNDQFISINDGGELVATVASSGQAAVFQIISSTNNEGLIRIKAPSSVTANGKPDGSWSNSDPSVFNIIVDDKQMQGDSQLCSFHGAEKTVSILQDHWNTYIVEDDFSFISSHGLNAVRIPIAWWITKQNDTPSCHPPNYPGYQAVLDKAFDWADKYNLGVIVDLHAAPGSQNGFEHSASRDGNVGWDTDENINHTVQVIEAIAARYASRKSLLAIELLNEPAQEVKFAALKKYYSAGYDAVNRQVKRDDVYVIMSARLMPDGPTEIIEFASGLKKCALDVHYYNLYESKFQTMNADQNINFVKGDRASQLKNLIRENGPLVFVGEWSAAWHVPDASDENCKRFADAQMGVYGQASFGWSYWSYKNIDRNWSLKDMINANIISVPKN</sequence>
<evidence type="ECO:0000256" key="5">
    <source>
        <dbReference type="SAM" id="MobiDB-lite"/>
    </source>
</evidence>
<dbReference type="eggNOG" id="ENOG502QPYU">
    <property type="taxonomic scope" value="Eukaryota"/>
</dbReference>
<dbReference type="InterPro" id="IPR001547">
    <property type="entry name" value="Glyco_hydro_5"/>
</dbReference>
<dbReference type="STRING" id="77586.A0A0D9XJ29"/>
<feature type="signal peptide" evidence="6">
    <location>
        <begin position="1"/>
        <end position="33"/>
    </location>
</feature>
<evidence type="ECO:0000313" key="10">
    <source>
        <dbReference type="Proteomes" id="UP000032180"/>
    </source>
</evidence>
<feature type="compositionally biased region" description="Low complexity" evidence="5">
    <location>
        <begin position="70"/>
        <end position="79"/>
    </location>
</feature>
<dbReference type="Gramene" id="LPERR10G05420.1">
    <property type="protein sequence ID" value="LPERR10G05420.1"/>
    <property type="gene ID" value="LPERR10G05420"/>
</dbReference>
<dbReference type="GO" id="GO:0004553">
    <property type="term" value="F:hydrolase activity, hydrolyzing O-glycosyl compounds"/>
    <property type="evidence" value="ECO:0007669"/>
    <property type="project" value="InterPro"/>
</dbReference>
<dbReference type="InterPro" id="IPR017853">
    <property type="entry name" value="GH"/>
</dbReference>
<evidence type="ECO:0000256" key="1">
    <source>
        <dbReference type="ARBA" id="ARBA00005641"/>
    </source>
</evidence>
<dbReference type="GO" id="GO:0051017">
    <property type="term" value="P:actin filament bundle assembly"/>
    <property type="evidence" value="ECO:0007669"/>
    <property type="project" value="TreeGrafter"/>
</dbReference>
<dbReference type="Pfam" id="PF00150">
    <property type="entry name" value="Cellulase"/>
    <property type="match status" value="1"/>
</dbReference>
<dbReference type="GO" id="GO:0016477">
    <property type="term" value="P:cell migration"/>
    <property type="evidence" value="ECO:0007669"/>
    <property type="project" value="TreeGrafter"/>
</dbReference>
<dbReference type="SUPFAM" id="SSF50405">
    <property type="entry name" value="Actin-crosslinking proteins"/>
    <property type="match status" value="1"/>
</dbReference>
<keyword evidence="10" id="KW-1185">Reference proteome</keyword>
<dbReference type="EnsemblPlants" id="LPERR10G05420.1">
    <property type="protein sequence ID" value="LPERR10G05420.1"/>
    <property type="gene ID" value="LPERR10G05420"/>
</dbReference>
<dbReference type="InterPro" id="IPR057232">
    <property type="entry name" value="DUF7910"/>
</dbReference>
<evidence type="ECO:0000259" key="8">
    <source>
        <dbReference type="Pfam" id="PF25490"/>
    </source>
</evidence>
<protein>
    <submittedName>
        <fullName evidence="9">Uncharacterized protein</fullName>
    </submittedName>
</protein>
<reference evidence="9" key="3">
    <citation type="submission" date="2015-04" db="UniProtKB">
        <authorList>
            <consortium name="EnsemblPlants"/>
        </authorList>
    </citation>
    <scope>IDENTIFICATION</scope>
</reference>
<dbReference type="GO" id="GO:0005737">
    <property type="term" value="C:cytoplasm"/>
    <property type="evidence" value="ECO:0007669"/>
    <property type="project" value="TreeGrafter"/>
</dbReference>
<organism evidence="9 10">
    <name type="scientific">Leersia perrieri</name>
    <dbReference type="NCBI Taxonomy" id="77586"/>
    <lineage>
        <taxon>Eukaryota</taxon>
        <taxon>Viridiplantae</taxon>
        <taxon>Streptophyta</taxon>
        <taxon>Embryophyta</taxon>
        <taxon>Tracheophyta</taxon>
        <taxon>Spermatophyta</taxon>
        <taxon>Magnoliopsida</taxon>
        <taxon>Liliopsida</taxon>
        <taxon>Poales</taxon>
        <taxon>Poaceae</taxon>
        <taxon>BOP clade</taxon>
        <taxon>Oryzoideae</taxon>
        <taxon>Oryzeae</taxon>
        <taxon>Oryzinae</taxon>
        <taxon>Leersia</taxon>
    </lineage>
</organism>
<keyword evidence="3 4" id="KW-0326">Glycosidase</keyword>
<evidence type="ECO:0000256" key="2">
    <source>
        <dbReference type="ARBA" id="ARBA00022801"/>
    </source>
</evidence>
<feature type="region of interest" description="Disordered" evidence="5">
    <location>
        <begin position="66"/>
        <end position="94"/>
    </location>
</feature>
<dbReference type="InterPro" id="IPR010431">
    <property type="entry name" value="Fascin"/>
</dbReference>
<evidence type="ECO:0000259" key="7">
    <source>
        <dbReference type="Pfam" id="PF00150"/>
    </source>
</evidence>
<evidence type="ECO:0000256" key="6">
    <source>
        <dbReference type="SAM" id="SignalP"/>
    </source>
</evidence>
<reference evidence="9 10" key="1">
    <citation type="submission" date="2012-08" db="EMBL/GenBank/DDBJ databases">
        <title>Oryza genome evolution.</title>
        <authorList>
            <person name="Wing R.A."/>
        </authorList>
    </citation>
    <scope>NUCLEOTIDE SEQUENCE</scope>
</reference>
<proteinExistence type="inferred from homology"/>
<evidence type="ECO:0000256" key="3">
    <source>
        <dbReference type="ARBA" id="ARBA00023295"/>
    </source>
</evidence>
<dbReference type="CDD" id="cd00257">
    <property type="entry name" value="beta-trefoil_FSCN-like"/>
    <property type="match status" value="1"/>
</dbReference>
<accession>A0A0D9XJ29</accession>
<dbReference type="PANTHER" id="PTHR10551">
    <property type="entry name" value="FASCIN"/>
    <property type="match status" value="1"/>
</dbReference>
<keyword evidence="2 4" id="KW-0378">Hydrolase</keyword>
<dbReference type="GO" id="GO:0015629">
    <property type="term" value="C:actin cytoskeleton"/>
    <property type="evidence" value="ECO:0007669"/>
    <property type="project" value="TreeGrafter"/>
</dbReference>
<dbReference type="PANTHER" id="PTHR10551:SF29">
    <property type="entry name" value="MANNAN ENDO-1,4-BETA-MANNOSIDASE"/>
    <property type="match status" value="1"/>
</dbReference>
<evidence type="ECO:0000256" key="4">
    <source>
        <dbReference type="RuleBase" id="RU361153"/>
    </source>
</evidence>
<feature type="domain" description="DUF7910" evidence="8">
    <location>
        <begin position="122"/>
        <end position="238"/>
    </location>
</feature>
<comment type="similarity">
    <text evidence="1 4">Belongs to the glycosyl hydrolase 5 (cellulase A) family.</text>
</comment>
<dbReference type="GO" id="GO:0007163">
    <property type="term" value="P:establishment or maintenance of cell polarity"/>
    <property type="evidence" value="ECO:0007669"/>
    <property type="project" value="TreeGrafter"/>
</dbReference>
<dbReference type="Proteomes" id="UP000032180">
    <property type="component" value="Chromosome 10"/>
</dbReference>
<dbReference type="Pfam" id="PF25490">
    <property type="entry name" value="DUF7910"/>
    <property type="match status" value="1"/>
</dbReference>
<evidence type="ECO:0000313" key="9">
    <source>
        <dbReference type="EnsemblPlants" id="LPERR10G05420.1"/>
    </source>
</evidence>
<dbReference type="InterPro" id="IPR008999">
    <property type="entry name" value="Actin-crosslinking"/>
</dbReference>